<reference evidence="2 3" key="1">
    <citation type="submission" date="2018-10" db="EMBL/GenBank/DDBJ databases">
        <title>Genome assembly for a Yunnan-Guizhou Plateau 3E fish, Anabarilius grahami (Regan), and its evolutionary and genetic applications.</title>
        <authorList>
            <person name="Jiang W."/>
        </authorList>
    </citation>
    <scope>NUCLEOTIDE SEQUENCE [LARGE SCALE GENOMIC DNA]</scope>
    <source>
        <strain evidence="2">AG-KIZ</strain>
        <tissue evidence="2">Muscle</tissue>
    </source>
</reference>
<accession>A0A3N0Z188</accession>
<comment type="caution">
    <text evidence="2">The sequence shown here is derived from an EMBL/GenBank/DDBJ whole genome shotgun (WGS) entry which is preliminary data.</text>
</comment>
<feature type="region of interest" description="Disordered" evidence="1">
    <location>
        <begin position="1"/>
        <end position="30"/>
    </location>
</feature>
<gene>
    <name evidence="2" type="ORF">DPX16_19197</name>
</gene>
<name>A0A3N0Z188_ANAGA</name>
<evidence type="ECO:0000313" key="3">
    <source>
        <dbReference type="Proteomes" id="UP000281406"/>
    </source>
</evidence>
<protein>
    <submittedName>
        <fullName evidence="2">Uncharacterized protein</fullName>
    </submittedName>
</protein>
<evidence type="ECO:0000313" key="2">
    <source>
        <dbReference type="EMBL" id="ROL51678.1"/>
    </source>
</evidence>
<feature type="compositionally biased region" description="Basic and acidic residues" evidence="1">
    <location>
        <begin position="18"/>
        <end position="30"/>
    </location>
</feature>
<sequence>MAGCRSRPVVVAAPTGEGHAERQTEGAEKEELMVARSVMSEDIAGYGRGLPVPMGPQWGPTGTSTRRSSSRSRKREGRWSCAGLFRVWEKSHLGLT</sequence>
<dbReference type="AlphaFoldDB" id="A0A3N0Z188"/>
<keyword evidence="3" id="KW-1185">Reference proteome</keyword>
<organism evidence="2 3">
    <name type="scientific">Anabarilius grahami</name>
    <name type="common">Kanglang fish</name>
    <name type="synonym">Barilius grahami</name>
    <dbReference type="NCBI Taxonomy" id="495550"/>
    <lineage>
        <taxon>Eukaryota</taxon>
        <taxon>Metazoa</taxon>
        <taxon>Chordata</taxon>
        <taxon>Craniata</taxon>
        <taxon>Vertebrata</taxon>
        <taxon>Euteleostomi</taxon>
        <taxon>Actinopterygii</taxon>
        <taxon>Neopterygii</taxon>
        <taxon>Teleostei</taxon>
        <taxon>Ostariophysi</taxon>
        <taxon>Cypriniformes</taxon>
        <taxon>Xenocyprididae</taxon>
        <taxon>Xenocypridinae</taxon>
        <taxon>Xenocypridinae incertae sedis</taxon>
        <taxon>Anabarilius</taxon>
    </lineage>
</organism>
<evidence type="ECO:0000256" key="1">
    <source>
        <dbReference type="SAM" id="MobiDB-lite"/>
    </source>
</evidence>
<dbReference type="EMBL" id="RJVU01018281">
    <property type="protein sequence ID" value="ROL51678.1"/>
    <property type="molecule type" value="Genomic_DNA"/>
</dbReference>
<feature type="region of interest" description="Disordered" evidence="1">
    <location>
        <begin position="45"/>
        <end position="77"/>
    </location>
</feature>
<proteinExistence type="predicted"/>
<dbReference type="Proteomes" id="UP000281406">
    <property type="component" value="Unassembled WGS sequence"/>
</dbReference>